<organism evidence="8 9">
    <name type="scientific">Immersiella caudata</name>
    <dbReference type="NCBI Taxonomy" id="314043"/>
    <lineage>
        <taxon>Eukaryota</taxon>
        <taxon>Fungi</taxon>
        <taxon>Dikarya</taxon>
        <taxon>Ascomycota</taxon>
        <taxon>Pezizomycotina</taxon>
        <taxon>Sordariomycetes</taxon>
        <taxon>Sordariomycetidae</taxon>
        <taxon>Sordariales</taxon>
        <taxon>Lasiosphaeriaceae</taxon>
        <taxon>Immersiella</taxon>
    </lineage>
</organism>
<dbReference type="InterPro" id="IPR049561">
    <property type="entry name" value="NSUN5_7_fdxn-like"/>
</dbReference>
<dbReference type="Gene3D" id="3.30.70.1170">
    <property type="entry name" value="Sun protein, domain 3"/>
    <property type="match status" value="1"/>
</dbReference>
<feature type="active site" description="Nucleophile" evidence="5">
    <location>
        <position position="423"/>
    </location>
</feature>
<dbReference type="FunFam" id="3.30.70.1170:FF:000006">
    <property type="entry name" value="NOL1/NOP2/Sun domain family protein"/>
    <property type="match status" value="1"/>
</dbReference>
<dbReference type="InterPro" id="IPR048889">
    <property type="entry name" value="NSUN5_RCM1_N"/>
</dbReference>
<feature type="compositionally biased region" description="Acidic residues" evidence="6">
    <location>
        <begin position="601"/>
        <end position="614"/>
    </location>
</feature>
<evidence type="ECO:0000256" key="3">
    <source>
        <dbReference type="ARBA" id="ARBA00022691"/>
    </source>
</evidence>
<dbReference type="SUPFAM" id="SSF53335">
    <property type="entry name" value="S-adenosyl-L-methionine-dependent methyltransferases"/>
    <property type="match status" value="1"/>
</dbReference>
<keyword evidence="4 5" id="KW-0694">RNA-binding</keyword>
<evidence type="ECO:0000256" key="1">
    <source>
        <dbReference type="ARBA" id="ARBA00022603"/>
    </source>
</evidence>
<evidence type="ECO:0000313" key="9">
    <source>
        <dbReference type="Proteomes" id="UP001175000"/>
    </source>
</evidence>
<evidence type="ECO:0000256" key="6">
    <source>
        <dbReference type="SAM" id="MobiDB-lite"/>
    </source>
</evidence>
<dbReference type="EMBL" id="JAULSU010000003">
    <property type="protein sequence ID" value="KAK0623352.1"/>
    <property type="molecule type" value="Genomic_DNA"/>
</dbReference>
<feature type="binding site" evidence="5">
    <location>
        <position position="269"/>
    </location>
    <ligand>
        <name>S-adenosyl-L-methionine</name>
        <dbReference type="ChEBI" id="CHEBI:59789"/>
    </ligand>
</feature>
<dbReference type="PANTHER" id="PTHR22807">
    <property type="entry name" value="NOP2 YEAST -RELATED NOL1/NOP2/FMU SUN DOMAIN-CONTAINING"/>
    <property type="match status" value="1"/>
</dbReference>
<dbReference type="InterPro" id="IPR049560">
    <property type="entry name" value="MeTrfase_RsmB-F_NOP2_cat"/>
</dbReference>
<feature type="compositionally biased region" description="Low complexity" evidence="6">
    <location>
        <begin position="338"/>
        <end position="349"/>
    </location>
</feature>
<feature type="domain" description="SAM-dependent MTase RsmB/NOP-type" evidence="7">
    <location>
        <begin position="134"/>
        <end position="504"/>
    </location>
</feature>
<dbReference type="Proteomes" id="UP001175000">
    <property type="component" value="Unassembled WGS sequence"/>
</dbReference>
<keyword evidence="9" id="KW-1185">Reference proteome</keyword>
<dbReference type="GO" id="GO:0070475">
    <property type="term" value="P:rRNA base methylation"/>
    <property type="evidence" value="ECO:0007669"/>
    <property type="project" value="TreeGrafter"/>
</dbReference>
<dbReference type="Gene3D" id="3.40.50.150">
    <property type="entry name" value="Vaccinia Virus protein VP39"/>
    <property type="match status" value="1"/>
</dbReference>
<name>A0AA39WXU0_9PEZI</name>
<dbReference type="GO" id="GO:0005730">
    <property type="term" value="C:nucleolus"/>
    <property type="evidence" value="ECO:0007669"/>
    <property type="project" value="TreeGrafter"/>
</dbReference>
<dbReference type="Pfam" id="PF21148">
    <property type="entry name" value="NSUN5_fdxn-like"/>
    <property type="match status" value="1"/>
</dbReference>
<comment type="similarity">
    <text evidence="5">Belongs to the class I-like SAM-binding methyltransferase superfamily. RsmB/NOP family.</text>
</comment>
<reference evidence="8" key="1">
    <citation type="submission" date="2023-06" db="EMBL/GenBank/DDBJ databases">
        <title>Genome-scale phylogeny and comparative genomics of the fungal order Sordariales.</title>
        <authorList>
            <consortium name="Lawrence Berkeley National Laboratory"/>
            <person name="Hensen N."/>
            <person name="Bonometti L."/>
            <person name="Westerberg I."/>
            <person name="Brannstrom I.O."/>
            <person name="Guillou S."/>
            <person name="Cros-Aarteil S."/>
            <person name="Calhoun S."/>
            <person name="Haridas S."/>
            <person name="Kuo A."/>
            <person name="Mondo S."/>
            <person name="Pangilinan J."/>
            <person name="Riley R."/>
            <person name="Labutti K."/>
            <person name="Andreopoulos B."/>
            <person name="Lipzen A."/>
            <person name="Chen C."/>
            <person name="Yanf M."/>
            <person name="Daum C."/>
            <person name="Ng V."/>
            <person name="Clum A."/>
            <person name="Steindorff A."/>
            <person name="Ohm R."/>
            <person name="Martin F."/>
            <person name="Silar P."/>
            <person name="Natvig D."/>
            <person name="Lalanne C."/>
            <person name="Gautier V."/>
            <person name="Ament-Velasquez S.L."/>
            <person name="Kruys A."/>
            <person name="Hutchinson M.I."/>
            <person name="Powell A.J."/>
            <person name="Barry K."/>
            <person name="Miller A.N."/>
            <person name="Grigoriev I.V."/>
            <person name="Debuchy R."/>
            <person name="Gladieux P."/>
            <person name="Thoren M.H."/>
            <person name="Johannesson H."/>
        </authorList>
    </citation>
    <scope>NUCLEOTIDE SEQUENCE</scope>
    <source>
        <strain evidence="8">CBS 606.72</strain>
    </source>
</reference>
<evidence type="ECO:0000313" key="8">
    <source>
        <dbReference type="EMBL" id="KAK0623352.1"/>
    </source>
</evidence>
<keyword evidence="2 5" id="KW-0808">Transferase</keyword>
<dbReference type="PROSITE" id="PS51686">
    <property type="entry name" value="SAM_MT_RSMB_NOP"/>
    <property type="match status" value="1"/>
</dbReference>
<dbReference type="PANTHER" id="PTHR22807:SF4">
    <property type="entry name" value="28S RRNA (CYTOSINE-C(5))-METHYLTRANSFERASE"/>
    <property type="match status" value="1"/>
</dbReference>
<protein>
    <submittedName>
        <fullName evidence="8">S-adenosyl-L-methionine-dependent methyltransferase</fullName>
    </submittedName>
</protein>
<gene>
    <name evidence="8" type="ORF">B0T14DRAFT_536256</name>
</gene>
<comment type="caution">
    <text evidence="8">The sequence shown here is derived from an EMBL/GenBank/DDBJ whole genome shotgun (WGS) entry which is preliminary data.</text>
</comment>
<dbReference type="InterPro" id="IPR001678">
    <property type="entry name" value="MeTrfase_RsmB-F_NOP2_dom"/>
</dbReference>
<dbReference type="GO" id="GO:0008173">
    <property type="term" value="F:RNA methyltransferase activity"/>
    <property type="evidence" value="ECO:0007669"/>
    <property type="project" value="InterPro"/>
</dbReference>
<evidence type="ECO:0000259" key="7">
    <source>
        <dbReference type="PROSITE" id="PS51686"/>
    </source>
</evidence>
<evidence type="ECO:0000256" key="4">
    <source>
        <dbReference type="ARBA" id="ARBA00022884"/>
    </source>
</evidence>
<keyword evidence="3 5" id="KW-0949">S-adenosyl-L-methionine</keyword>
<dbReference type="Pfam" id="PF21153">
    <property type="entry name" value="NSUN5_N"/>
    <property type="match status" value="1"/>
</dbReference>
<evidence type="ECO:0000256" key="5">
    <source>
        <dbReference type="PROSITE-ProRule" id="PRU01023"/>
    </source>
</evidence>
<feature type="binding site" evidence="5">
    <location>
        <position position="318"/>
    </location>
    <ligand>
        <name>S-adenosyl-L-methionine</name>
        <dbReference type="ChEBI" id="CHEBI:59789"/>
    </ligand>
</feature>
<dbReference type="InterPro" id="IPR029063">
    <property type="entry name" value="SAM-dependent_MTases_sf"/>
</dbReference>
<proteinExistence type="inferred from homology"/>
<feature type="region of interest" description="Disordered" evidence="6">
    <location>
        <begin position="594"/>
        <end position="614"/>
    </location>
</feature>
<sequence>MSLYHEAANLLSAPTTHGGSLKSRIFGNKELKSPPAQVYALVLETRKWSGVLKEVVESAQLLGAERKLTAALALLLTHDLLLAKSGIALPASHGLRAAVERHKGRLTSELSRARLRRKCATIETLRALVEAEAITAGGRTPHPRWARVNALKSTVDDQLETTFKGYEVVAGVEEVMASAGKKVLCLDGNVPNLLALPPGTDVTRSEAYRKGEVIFQDKASCFPACLLDPGPGEGDVVDACAAPGNKTTHLAGILEGRGRTEGERIFAFEKDKGRAKTLERMVKTAGSDGFTVVHQGQDFLKVDPTGEKYANVGALLLDPSCSGSGIVGRDDLPELHLPEGPAEGAAVAGKKGDKKDRKRKRDGKDGGGEKPPVVLVDDDGETTVLSSEKDLTARIAALAAFQLTLLLHAFAFPAARKITYSTCSVYAGENEHVVLKALASDIARQRGWRVLKREDQTRGMREWPVRGDPDACDGDTEVAEACIRTYRDDGRGVMGFFVAGFVREETTTAEDDLGPYVRDSNGVIVRDEMGIPTLKANGKKAINLDELETDSDGKGVEIYAGPPGGGDDDDQGPYVRDAEGRIVRDAMGMPTLKAALQSDKDDIDDGWNGFDDDD</sequence>
<accession>A0AA39WXU0</accession>
<evidence type="ECO:0000256" key="2">
    <source>
        <dbReference type="ARBA" id="ARBA00022679"/>
    </source>
</evidence>
<feature type="region of interest" description="Disordered" evidence="6">
    <location>
        <begin position="332"/>
        <end position="376"/>
    </location>
</feature>
<keyword evidence="1 5" id="KW-0489">Methyltransferase</keyword>
<dbReference type="PRINTS" id="PR02008">
    <property type="entry name" value="RCMTFAMILY"/>
</dbReference>
<dbReference type="Pfam" id="PF01189">
    <property type="entry name" value="Methyltr_RsmB-F"/>
    <property type="match status" value="1"/>
</dbReference>
<dbReference type="InterPro" id="IPR023267">
    <property type="entry name" value="RCMT"/>
</dbReference>
<feature type="binding site" evidence="5">
    <location>
        <position position="298"/>
    </location>
    <ligand>
        <name>S-adenosyl-L-methionine</name>
        <dbReference type="ChEBI" id="CHEBI:59789"/>
    </ligand>
</feature>
<dbReference type="GO" id="GO:0003723">
    <property type="term" value="F:RNA binding"/>
    <property type="evidence" value="ECO:0007669"/>
    <property type="project" value="UniProtKB-UniRule"/>
</dbReference>
<feature type="binding site" evidence="5">
    <location>
        <begin position="240"/>
        <end position="246"/>
    </location>
    <ligand>
        <name>S-adenosyl-L-methionine</name>
        <dbReference type="ChEBI" id="CHEBI:59789"/>
    </ligand>
</feature>
<dbReference type="AlphaFoldDB" id="A0AA39WXU0"/>